<accession>A0ABV9QSL2</accession>
<dbReference type="RefSeq" id="WP_380019622.1">
    <property type="nucleotide sequence ID" value="NZ_JBHSHD010000005.1"/>
</dbReference>
<dbReference type="EMBL" id="JBHSHD010000005">
    <property type="protein sequence ID" value="MFC4819826.1"/>
    <property type="molecule type" value="Genomic_DNA"/>
</dbReference>
<dbReference type="InterPro" id="IPR021295">
    <property type="entry name" value="DUF2867"/>
</dbReference>
<name>A0ABV9QSL2_9GAMM</name>
<evidence type="ECO:0000313" key="1">
    <source>
        <dbReference type="EMBL" id="MFC4819826.1"/>
    </source>
</evidence>
<dbReference type="Proteomes" id="UP001595886">
    <property type="component" value="Unassembled WGS sequence"/>
</dbReference>
<proteinExistence type="predicted"/>
<comment type="caution">
    <text evidence="1">The sequence shown here is derived from an EMBL/GenBank/DDBJ whole genome shotgun (WGS) entry which is preliminary data.</text>
</comment>
<sequence>MTSADASRTFPTARIRPRGGGLPVEVTLIASLGRGAGDRLIAGASARQSRHEHFVDALDEPSARIGSSDFANGDATSLYTFAVGANGHPFHRHAGQRMFTAIAGGAGARLRFSTASDEQIERDPRAFVEALHHVDVPADCLFTVRFGGGAWHQFVPLRAGVGHPTLFALSCHANELGGELAPELRRRVLDGEADIPVLTELLPAGVRAVLESAEFDAACVPTTVLALDAAPQARRVRSCGALRRGFARLRAAFVSLRPRSGNEDGRRVRELDGVPEGSLLHTQLAGACIQDTFELTVAPGEFATSSASAALAAMLDGFLESRPPGVSRLMAIRNALVTPLGLRTSPLGCPVSSLLSENPVSTFAGRFPVLAQCVDATDTRAEVILGADDRHLVFRSCVGVERLADGRMRCTLGTRVHTLNAFGRFYMATIGPVHRAYIAPAMLRLAVGHAVRECGARTRGAAAGAVALRIVRTGDAEAATGAIRFH</sequence>
<gene>
    <name evidence="1" type="ORF">ACFO6Q_05800</name>
</gene>
<organism evidence="1 2">
    <name type="scientific">Dokdonella ginsengisoli</name>
    <dbReference type="NCBI Taxonomy" id="363846"/>
    <lineage>
        <taxon>Bacteria</taxon>
        <taxon>Pseudomonadati</taxon>
        <taxon>Pseudomonadota</taxon>
        <taxon>Gammaproteobacteria</taxon>
        <taxon>Lysobacterales</taxon>
        <taxon>Rhodanobacteraceae</taxon>
        <taxon>Dokdonella</taxon>
    </lineage>
</organism>
<protein>
    <submittedName>
        <fullName evidence="1">DUF2867 domain-containing protein</fullName>
    </submittedName>
</protein>
<reference evidence="2" key="1">
    <citation type="journal article" date="2019" name="Int. J. Syst. Evol. Microbiol.">
        <title>The Global Catalogue of Microorganisms (GCM) 10K type strain sequencing project: providing services to taxonomists for standard genome sequencing and annotation.</title>
        <authorList>
            <consortium name="The Broad Institute Genomics Platform"/>
            <consortium name="The Broad Institute Genome Sequencing Center for Infectious Disease"/>
            <person name="Wu L."/>
            <person name="Ma J."/>
        </authorList>
    </citation>
    <scope>NUCLEOTIDE SEQUENCE [LARGE SCALE GENOMIC DNA]</scope>
    <source>
        <strain evidence="2">CCUG 30340</strain>
    </source>
</reference>
<evidence type="ECO:0000313" key="2">
    <source>
        <dbReference type="Proteomes" id="UP001595886"/>
    </source>
</evidence>
<keyword evidence="2" id="KW-1185">Reference proteome</keyword>
<dbReference type="Pfam" id="PF11066">
    <property type="entry name" value="DUF2867"/>
    <property type="match status" value="1"/>
</dbReference>